<organism evidence="7 8">
    <name type="scientific">Cellulomonas fengjieae</name>
    <dbReference type="NCBI Taxonomy" id="2819978"/>
    <lineage>
        <taxon>Bacteria</taxon>
        <taxon>Bacillati</taxon>
        <taxon>Actinomycetota</taxon>
        <taxon>Actinomycetes</taxon>
        <taxon>Micrococcales</taxon>
        <taxon>Cellulomonadaceae</taxon>
        <taxon>Cellulomonas</taxon>
    </lineage>
</organism>
<evidence type="ECO:0000256" key="6">
    <source>
        <dbReference type="ARBA" id="ARBA00029466"/>
    </source>
</evidence>
<evidence type="ECO:0000256" key="2">
    <source>
        <dbReference type="ARBA" id="ARBA00022759"/>
    </source>
</evidence>
<keyword evidence="5" id="KW-0234">DNA repair</keyword>
<dbReference type="SUPFAM" id="SSF52980">
    <property type="entry name" value="Restriction endonuclease-like"/>
    <property type="match status" value="1"/>
</dbReference>
<dbReference type="InterPro" id="IPR011335">
    <property type="entry name" value="Restrct_endonuc-II-like"/>
</dbReference>
<evidence type="ECO:0000256" key="5">
    <source>
        <dbReference type="ARBA" id="ARBA00023204"/>
    </source>
</evidence>
<reference evidence="7 8" key="1">
    <citation type="submission" date="2021-03" db="EMBL/GenBank/DDBJ databases">
        <title>novel species in genus Cellulomonas.</title>
        <authorList>
            <person name="Zhang G."/>
        </authorList>
    </citation>
    <scope>NUCLEOTIDE SEQUENCE [LARGE SCALE GENOMIC DNA]</scope>
    <source>
        <strain evidence="8">zg-ZUI188</strain>
    </source>
</reference>
<evidence type="ECO:0000313" key="7">
    <source>
        <dbReference type="EMBL" id="MBO3085177.1"/>
    </source>
</evidence>
<gene>
    <name evidence="7" type="ORF">J4035_11055</name>
</gene>
<evidence type="ECO:0000256" key="3">
    <source>
        <dbReference type="ARBA" id="ARBA00022763"/>
    </source>
</evidence>
<evidence type="ECO:0000313" key="8">
    <source>
        <dbReference type="Proteomes" id="UP000678317"/>
    </source>
</evidence>
<dbReference type="Proteomes" id="UP000678317">
    <property type="component" value="Unassembled WGS sequence"/>
</dbReference>
<dbReference type="NCBIfam" id="TIGR00632">
    <property type="entry name" value="vsr"/>
    <property type="match status" value="1"/>
</dbReference>
<dbReference type="Pfam" id="PF03852">
    <property type="entry name" value="Vsr"/>
    <property type="match status" value="1"/>
</dbReference>
<dbReference type="Gene3D" id="3.40.960.10">
    <property type="entry name" value="VSR Endonuclease"/>
    <property type="match status" value="1"/>
</dbReference>
<keyword evidence="8" id="KW-1185">Reference proteome</keyword>
<protein>
    <submittedName>
        <fullName evidence="7">Very short patch repair endonuclease</fullName>
    </submittedName>
</protein>
<keyword evidence="3" id="KW-0227">DNA damage</keyword>
<dbReference type="GO" id="GO:0004519">
    <property type="term" value="F:endonuclease activity"/>
    <property type="evidence" value="ECO:0007669"/>
    <property type="project" value="UniProtKB-KW"/>
</dbReference>
<keyword evidence="1" id="KW-0540">Nuclease</keyword>
<dbReference type="InterPro" id="IPR004603">
    <property type="entry name" value="DNA_mismatch_endonuc_vsr"/>
</dbReference>
<comment type="caution">
    <text evidence="7">The sequence shown here is derived from an EMBL/GenBank/DDBJ whole genome shotgun (WGS) entry which is preliminary data.</text>
</comment>
<dbReference type="CDD" id="cd00221">
    <property type="entry name" value="Vsr"/>
    <property type="match status" value="1"/>
</dbReference>
<dbReference type="EMBL" id="JAGFBM010000005">
    <property type="protein sequence ID" value="MBO3085177.1"/>
    <property type="molecule type" value="Genomic_DNA"/>
</dbReference>
<evidence type="ECO:0000256" key="1">
    <source>
        <dbReference type="ARBA" id="ARBA00022722"/>
    </source>
</evidence>
<evidence type="ECO:0000256" key="4">
    <source>
        <dbReference type="ARBA" id="ARBA00022801"/>
    </source>
</evidence>
<keyword evidence="2 7" id="KW-0255">Endonuclease</keyword>
<proteinExistence type="inferred from homology"/>
<comment type="similarity">
    <text evidence="6">Belongs to the Vsr family.</text>
</comment>
<keyword evidence="4" id="KW-0378">Hydrolase</keyword>
<name>A0ABS3SHF7_9CELL</name>
<sequence>MPERWVATAQGRHLAGRTKVSTRPEVRLRSALHAAGFRFRLHPQIAKGCTPDLVLPRHRVAVFVDGCFWHGCPTHGRRTPWSGPNALLWEAKMQRNRVRDERSTRLAQEAGWTVLRIWEHEVTADVALAVERVCAACAGASTTS</sequence>
<accession>A0ABS3SHF7</accession>
<dbReference type="RefSeq" id="WP_208289656.1">
    <property type="nucleotide sequence ID" value="NZ_JAGFBM010000005.1"/>
</dbReference>